<evidence type="ECO:0008006" key="3">
    <source>
        <dbReference type="Google" id="ProtNLM"/>
    </source>
</evidence>
<dbReference type="EMBL" id="PQFF01000004">
    <property type="protein sequence ID" value="RHZ90167.1"/>
    <property type="molecule type" value="Genomic_DNA"/>
</dbReference>
<evidence type="ECO:0000313" key="2">
    <source>
        <dbReference type="Proteomes" id="UP000266861"/>
    </source>
</evidence>
<sequence length="188" mass="22105">MLPNGLLNSNVQMFEEVDTASLKFFDELSQNLIELLNDKDDYNSLKFFDELSQNLIELLNDKDDYNVIIEVENKEESFTIHSNILKFRSRRELENILSNEKNIKMIIKSRISAQIFNAILHHQNDINIISFWGIAQSSILPTNLDKWTENLFTQETTLQQCLLHIRYFHLSGIEVLDKIEPYIKILDK</sequence>
<name>A0A397JR69_9GLOM</name>
<proteinExistence type="predicted"/>
<comment type="caution">
    <text evidence="1">The sequence shown here is derived from an EMBL/GenBank/DDBJ whole genome shotgun (WGS) entry which is preliminary data.</text>
</comment>
<gene>
    <name evidence="1" type="ORF">Glove_5g73</name>
</gene>
<protein>
    <recommendedName>
        <fullName evidence="3">BTB domain-containing protein</fullName>
    </recommendedName>
</protein>
<dbReference type="Gene3D" id="3.30.710.10">
    <property type="entry name" value="Potassium Channel Kv1.1, Chain A"/>
    <property type="match status" value="1"/>
</dbReference>
<dbReference type="OrthoDB" id="2488107at2759"/>
<dbReference type="Proteomes" id="UP000266861">
    <property type="component" value="Unassembled WGS sequence"/>
</dbReference>
<dbReference type="AlphaFoldDB" id="A0A397JR69"/>
<organism evidence="1 2">
    <name type="scientific">Diversispora epigaea</name>
    <dbReference type="NCBI Taxonomy" id="1348612"/>
    <lineage>
        <taxon>Eukaryota</taxon>
        <taxon>Fungi</taxon>
        <taxon>Fungi incertae sedis</taxon>
        <taxon>Mucoromycota</taxon>
        <taxon>Glomeromycotina</taxon>
        <taxon>Glomeromycetes</taxon>
        <taxon>Diversisporales</taxon>
        <taxon>Diversisporaceae</taxon>
        <taxon>Diversispora</taxon>
    </lineage>
</organism>
<reference evidence="1 2" key="1">
    <citation type="submission" date="2018-08" db="EMBL/GenBank/DDBJ databases">
        <title>Genome and evolution of the arbuscular mycorrhizal fungus Diversispora epigaea (formerly Glomus versiforme) and its bacterial endosymbionts.</title>
        <authorList>
            <person name="Sun X."/>
            <person name="Fei Z."/>
            <person name="Harrison M."/>
        </authorList>
    </citation>
    <scope>NUCLEOTIDE SEQUENCE [LARGE SCALE GENOMIC DNA]</scope>
    <source>
        <strain evidence="1 2">IT104</strain>
    </source>
</reference>
<dbReference type="InterPro" id="IPR011333">
    <property type="entry name" value="SKP1/BTB/POZ_sf"/>
</dbReference>
<accession>A0A397JR69</accession>
<evidence type="ECO:0000313" key="1">
    <source>
        <dbReference type="EMBL" id="RHZ90167.1"/>
    </source>
</evidence>
<keyword evidence="2" id="KW-1185">Reference proteome</keyword>